<sequence>MPTSQHLDGIHHELMDIARECTKMYHREFSEDEVRKLQDRVQVIDEKYKQGVINEKDEDYPEENPYEQPGQAEVAEELEKVHNSLRYLLTRVKQ</sequence>
<evidence type="ECO:0000313" key="1">
    <source>
        <dbReference type="EMBL" id="KAF7723727.1"/>
    </source>
</evidence>
<gene>
    <name evidence="1" type="ORF">EC973_001703</name>
</gene>
<dbReference type="EMBL" id="JABAYA010000141">
    <property type="protein sequence ID" value="KAF7723727.1"/>
    <property type="molecule type" value="Genomic_DNA"/>
</dbReference>
<comment type="caution">
    <text evidence="1">The sequence shown here is derived from an EMBL/GenBank/DDBJ whole genome shotgun (WGS) entry which is preliminary data.</text>
</comment>
<keyword evidence="2" id="KW-1185">Reference proteome</keyword>
<proteinExistence type="predicted"/>
<protein>
    <submittedName>
        <fullName evidence="1">Uncharacterized protein</fullName>
    </submittedName>
</protein>
<dbReference type="OrthoDB" id="2098303at2759"/>
<reference evidence="1" key="1">
    <citation type="submission" date="2020-01" db="EMBL/GenBank/DDBJ databases">
        <title>Genome Sequencing of Three Apophysomyces-Like Fungal Strains Confirms a Novel Fungal Genus in the Mucoromycota with divergent Burkholderia-like Endosymbiotic Bacteria.</title>
        <authorList>
            <person name="Stajich J.E."/>
            <person name="Macias A.M."/>
            <person name="Carter-House D."/>
            <person name="Lovett B."/>
            <person name="Kasson L.R."/>
            <person name="Berry K."/>
            <person name="Grigoriev I."/>
            <person name="Chang Y."/>
            <person name="Spatafora J."/>
            <person name="Kasson M.T."/>
        </authorList>
    </citation>
    <scope>NUCLEOTIDE SEQUENCE</scope>
    <source>
        <strain evidence="1">NRRL A-21654</strain>
    </source>
</reference>
<dbReference type="Proteomes" id="UP000605846">
    <property type="component" value="Unassembled WGS sequence"/>
</dbReference>
<accession>A0A8H7BLM6</accession>
<evidence type="ECO:0000313" key="2">
    <source>
        <dbReference type="Proteomes" id="UP000605846"/>
    </source>
</evidence>
<name>A0A8H7BLM6_9FUNG</name>
<dbReference type="AlphaFoldDB" id="A0A8H7BLM6"/>
<organism evidence="1 2">
    <name type="scientific">Apophysomyces ossiformis</name>
    <dbReference type="NCBI Taxonomy" id="679940"/>
    <lineage>
        <taxon>Eukaryota</taxon>
        <taxon>Fungi</taxon>
        <taxon>Fungi incertae sedis</taxon>
        <taxon>Mucoromycota</taxon>
        <taxon>Mucoromycotina</taxon>
        <taxon>Mucoromycetes</taxon>
        <taxon>Mucorales</taxon>
        <taxon>Mucorineae</taxon>
        <taxon>Mucoraceae</taxon>
        <taxon>Apophysomyces</taxon>
    </lineage>
</organism>